<dbReference type="OrthoDB" id="9781312at2"/>
<dbReference type="PANTHER" id="PTHR35368:SF1">
    <property type="entry name" value="HYDROPEROXIDE REDUCTASE"/>
    <property type="match status" value="1"/>
</dbReference>
<dbReference type="Gene3D" id="3.30.300.20">
    <property type="match status" value="1"/>
</dbReference>
<proteinExistence type="predicted"/>
<dbReference type="InterPro" id="IPR003718">
    <property type="entry name" value="OsmC/Ohr_fam"/>
</dbReference>
<dbReference type="AlphaFoldDB" id="A0A4R3JUZ9"/>
<name>A0A4R3JUZ9_9PROT</name>
<protein>
    <submittedName>
        <fullName evidence="1">Putative OsmC-like protein</fullName>
    </submittedName>
</protein>
<dbReference type="RefSeq" id="WP_126460197.1">
    <property type="nucleotide sequence ID" value="NZ_AP018721.1"/>
</dbReference>
<dbReference type="PANTHER" id="PTHR35368">
    <property type="entry name" value="HYDROPEROXIDE REDUCTASE"/>
    <property type="match status" value="1"/>
</dbReference>
<dbReference type="SUPFAM" id="SSF82784">
    <property type="entry name" value="OsmC-like"/>
    <property type="match status" value="1"/>
</dbReference>
<dbReference type="InterPro" id="IPR036102">
    <property type="entry name" value="OsmC/Ohrsf"/>
</dbReference>
<keyword evidence="2" id="KW-1185">Reference proteome</keyword>
<dbReference type="Pfam" id="PF02566">
    <property type="entry name" value="OsmC"/>
    <property type="match status" value="1"/>
</dbReference>
<dbReference type="InterPro" id="IPR052924">
    <property type="entry name" value="OsmC/Ohr_hydroprdx_reductase"/>
</dbReference>
<evidence type="ECO:0000313" key="2">
    <source>
        <dbReference type="Proteomes" id="UP000295135"/>
    </source>
</evidence>
<sequence>MRDYQVILERLDAHGSVLSCKDAELIIDTDLKGRSDALNPAELLLAALAGCIAKGIERVAPLLQFRFSGLEVRVSGVRQESPPKLVAIAYEVVVDTDETDRRLELLHENVKKFGTVYNTLAPGTELSGVLRRKA</sequence>
<dbReference type="Proteomes" id="UP000295135">
    <property type="component" value="Unassembled WGS sequence"/>
</dbReference>
<evidence type="ECO:0000313" key="1">
    <source>
        <dbReference type="EMBL" id="TCS71744.1"/>
    </source>
</evidence>
<gene>
    <name evidence="1" type="ORF">EDC61_10887</name>
</gene>
<reference evidence="1 2" key="1">
    <citation type="submission" date="2019-03" db="EMBL/GenBank/DDBJ databases">
        <title>Genomic Encyclopedia of Type Strains, Phase IV (KMG-IV): sequencing the most valuable type-strain genomes for metagenomic binning, comparative biology and taxonomic classification.</title>
        <authorList>
            <person name="Goeker M."/>
        </authorList>
    </citation>
    <scope>NUCLEOTIDE SEQUENCE [LARGE SCALE GENOMIC DNA]</scope>
    <source>
        <strain evidence="1 2">DSM 103923</strain>
    </source>
</reference>
<accession>A0A4R3JUZ9</accession>
<dbReference type="EMBL" id="SLZY01000008">
    <property type="protein sequence ID" value="TCS71744.1"/>
    <property type="molecule type" value="Genomic_DNA"/>
</dbReference>
<comment type="caution">
    <text evidence="1">The sequence shown here is derived from an EMBL/GenBank/DDBJ whole genome shotgun (WGS) entry which is preliminary data.</text>
</comment>
<organism evidence="1 2">
    <name type="scientific">Sulfuritortus calidifontis</name>
    <dbReference type="NCBI Taxonomy" id="1914471"/>
    <lineage>
        <taxon>Bacteria</taxon>
        <taxon>Pseudomonadati</taxon>
        <taxon>Pseudomonadota</taxon>
        <taxon>Betaproteobacteria</taxon>
        <taxon>Nitrosomonadales</taxon>
        <taxon>Thiobacillaceae</taxon>
        <taxon>Sulfuritortus</taxon>
    </lineage>
</organism>
<dbReference type="InterPro" id="IPR015946">
    <property type="entry name" value="KH_dom-like_a/b"/>
</dbReference>